<dbReference type="Proteomes" id="UP000291469">
    <property type="component" value="Chromosome"/>
</dbReference>
<sequence>MTWRRRCAGATTSRSASACGATSSSTRPDSHSRTASIPAICRPWCAAISRRRSRPCAWPRRSSRAPTTRGCWGEPTWTATGAPPEASTTVTVWQDAGFLVVDFETTDANPRQARPLSAGWVAIVNGRIRVADGGYTLIASDGEVPVASMPFHRLLPEDVAAGTTPADVGSILTAVLDGRTLVAHGAWLELAMLRRLGVRWPRNETVDTMQLAREVEGEHGHRDLTLTALARRYELPVPRAHHAFGDALATAQLLLALVARLGARRSPTVDDLRRLARPR</sequence>
<dbReference type="SUPFAM" id="SSF53098">
    <property type="entry name" value="Ribonuclease H-like"/>
    <property type="match status" value="1"/>
</dbReference>
<feature type="compositionally biased region" description="Low complexity" evidence="1">
    <location>
        <begin position="56"/>
        <end position="66"/>
    </location>
</feature>
<evidence type="ECO:0000259" key="2">
    <source>
        <dbReference type="SMART" id="SM00479"/>
    </source>
</evidence>
<dbReference type="InterPro" id="IPR036397">
    <property type="entry name" value="RNaseH_sf"/>
</dbReference>
<dbReference type="Pfam" id="PF00929">
    <property type="entry name" value="RNase_T"/>
    <property type="match status" value="1"/>
</dbReference>
<dbReference type="KEGG" id="erz:ER308_18200"/>
<keyword evidence="3" id="KW-0269">Exonuclease</keyword>
<keyword evidence="3" id="KW-0378">Hydrolase</keyword>
<proteinExistence type="predicted"/>
<dbReference type="Gene3D" id="3.30.420.10">
    <property type="entry name" value="Ribonuclease H-like superfamily/Ribonuclease H"/>
    <property type="match status" value="1"/>
</dbReference>
<protein>
    <submittedName>
        <fullName evidence="3">3'-5' exonuclease</fullName>
    </submittedName>
</protein>
<organism evidence="3 4">
    <name type="scientific">Egibacter rhizosphaerae</name>
    <dbReference type="NCBI Taxonomy" id="1670831"/>
    <lineage>
        <taxon>Bacteria</taxon>
        <taxon>Bacillati</taxon>
        <taxon>Actinomycetota</taxon>
        <taxon>Nitriliruptoria</taxon>
        <taxon>Egibacterales</taxon>
        <taxon>Egibacteraceae</taxon>
        <taxon>Egibacter</taxon>
    </lineage>
</organism>
<dbReference type="CDD" id="cd06127">
    <property type="entry name" value="DEDDh"/>
    <property type="match status" value="1"/>
</dbReference>
<dbReference type="GO" id="GO:0004527">
    <property type="term" value="F:exonuclease activity"/>
    <property type="evidence" value="ECO:0007669"/>
    <property type="project" value="UniProtKB-KW"/>
</dbReference>
<dbReference type="InterPro" id="IPR013520">
    <property type="entry name" value="Ribonucl_H"/>
</dbReference>
<evidence type="ECO:0000313" key="4">
    <source>
        <dbReference type="Proteomes" id="UP000291469"/>
    </source>
</evidence>
<dbReference type="OrthoDB" id="190275at2"/>
<accession>A0A411YJH3</accession>
<feature type="domain" description="Exonuclease" evidence="2">
    <location>
        <begin position="97"/>
        <end position="263"/>
    </location>
</feature>
<evidence type="ECO:0000313" key="3">
    <source>
        <dbReference type="EMBL" id="QBI21311.1"/>
    </source>
</evidence>
<keyword evidence="4" id="KW-1185">Reference proteome</keyword>
<dbReference type="AlphaFoldDB" id="A0A411YJH3"/>
<dbReference type="EMBL" id="CP036402">
    <property type="protein sequence ID" value="QBI21311.1"/>
    <property type="molecule type" value="Genomic_DNA"/>
</dbReference>
<feature type="region of interest" description="Disordered" evidence="1">
    <location>
        <begin position="56"/>
        <end position="85"/>
    </location>
</feature>
<gene>
    <name evidence="3" type="ORF">ER308_18200</name>
</gene>
<dbReference type="GO" id="GO:0003676">
    <property type="term" value="F:nucleic acid binding"/>
    <property type="evidence" value="ECO:0007669"/>
    <property type="project" value="InterPro"/>
</dbReference>
<name>A0A411YJH3_9ACTN</name>
<reference evidence="3 4" key="1">
    <citation type="submission" date="2019-01" db="EMBL/GenBank/DDBJ databases">
        <title>Egibacter rhizosphaerae EGI 80759T.</title>
        <authorList>
            <person name="Chen D.-D."/>
            <person name="Tian Y."/>
            <person name="Jiao J.-Y."/>
            <person name="Zhang X.-T."/>
            <person name="Zhang Y.-G."/>
            <person name="Zhang Y."/>
            <person name="Xiao M."/>
            <person name="Shu W.-S."/>
            <person name="Li W.-J."/>
        </authorList>
    </citation>
    <scope>NUCLEOTIDE SEQUENCE [LARGE SCALE GENOMIC DNA]</scope>
    <source>
        <strain evidence="3 4">EGI 80759</strain>
    </source>
</reference>
<keyword evidence="3" id="KW-0540">Nuclease</keyword>
<evidence type="ECO:0000256" key="1">
    <source>
        <dbReference type="SAM" id="MobiDB-lite"/>
    </source>
</evidence>
<dbReference type="SMART" id="SM00479">
    <property type="entry name" value="EXOIII"/>
    <property type="match status" value="1"/>
</dbReference>
<dbReference type="InterPro" id="IPR012337">
    <property type="entry name" value="RNaseH-like_sf"/>
</dbReference>